<organism evidence="2 3">
    <name type="scientific">Uliginosibacterium silvisoli</name>
    <dbReference type="NCBI Taxonomy" id="3114758"/>
    <lineage>
        <taxon>Bacteria</taxon>
        <taxon>Pseudomonadati</taxon>
        <taxon>Pseudomonadota</taxon>
        <taxon>Betaproteobacteria</taxon>
        <taxon>Rhodocyclales</taxon>
        <taxon>Zoogloeaceae</taxon>
        <taxon>Uliginosibacterium</taxon>
    </lineage>
</organism>
<dbReference type="InterPro" id="IPR006047">
    <property type="entry name" value="GH13_cat_dom"/>
</dbReference>
<accession>A0ABU6K1C3</accession>
<dbReference type="InterPro" id="IPR013797">
    <property type="entry name" value="Maltooligo_trehalose_synth_4"/>
</dbReference>
<protein>
    <submittedName>
        <fullName evidence="2">Malto-oligosyltrehalose synthase</fullName>
        <ecNumber evidence="2">5.4.99.15</ecNumber>
    </submittedName>
</protein>
<dbReference type="InterPro" id="IPR012767">
    <property type="entry name" value="Trehalose_TreY"/>
</dbReference>
<evidence type="ECO:0000259" key="1">
    <source>
        <dbReference type="SMART" id="SM00642"/>
    </source>
</evidence>
<proteinExistence type="predicted"/>
<sequence length="983" mass="109255">MSNGSRAAQLQQAKVPLATYRVQLHSQFHFTDAMDIVPYLAGLGITHLYISPPLRARAGSQHGYDVVDHGTLNPELGTREDFDRLVACLHAHQMGLLIDIVPNHMGVLSDDNAWWLDILENGAASAYAGFFDIDWRSADPALTGKVLLPILGDQYGIVLERGELQLGFDAAHGSFSVHYYAHRLPIDPLCYGALLREAARQFNTFSGDAAQDVLMRLATQFEQLPHHTTADSSERLRRQTDKTHLKAALATALREQPALAGAIDRMLGQINGTPGERKSFDRLSNLIDAQAYRLAYWRIASDEINYRRFFDVNELAALRMERDEVFEATHKLVLDLLACGAVDGLRVDHPDGMADPAGYFARLQQRYAEVCGLPAPAPASAGRPPDMPLYVVAEKIVALSEEVPAEWAVHGTTGYRFANLINGLLLDGDAKNRLDRAWRAFVRDEAEDFETLARQCKHVVMDSSLAGELTLLSVNLLRLAREDRRTRDFTFNSLRQALSEVVASFPVYRTYIVDTPSRQDRKFINWAIGSARRRSVAGDASAFDFLHRVLLGAPPAGASPGLGERYRAFARRLQQYTAPVTAKGVEDTALYRHHRLVSVNDVGGDPDVFGISVANFHAVVLDRSLKLPHTMLATSTHDAKRVEDVRMRINVISEMPAAWRLGVRRWSRMNRSHKRIVNGQRAPTRNDEYLLYQLIVGSLPAGELSDDELLAYARRIEQAMLKSARESKIITSWMSPNPLYEAALTSFVHILLQARDSNLFLSDIRRSTSVFAWHGAMNSLSLAVVKTLSPGVPDFYQGHEAMEFSLVDPDNRRPVDYDLRRGMLAEAQTIAALPDQSAALQALLREAQDGRAKFWTVWRSLQLRREHADMLRHSRYVALEVRGQYARNVIAFARHTDTQWLIVVATRLSASLGVPAGEAPVGSIWGDTHIILPAAMQLVDTISGQRHACASDSTAGNLLLAEVLRHFPVAALSGSIEPFGTDT</sequence>
<keyword evidence="2" id="KW-0413">Isomerase</keyword>
<dbReference type="NCBIfam" id="TIGR02401">
    <property type="entry name" value="trehalose_TreY"/>
    <property type="match status" value="1"/>
</dbReference>
<dbReference type="SUPFAM" id="SSF51445">
    <property type="entry name" value="(Trans)glycosidases"/>
    <property type="match status" value="1"/>
</dbReference>
<dbReference type="SMART" id="SM00642">
    <property type="entry name" value="Aamy"/>
    <property type="match status" value="1"/>
</dbReference>
<feature type="domain" description="Glycosyl hydrolase family 13 catalytic" evidence="1">
    <location>
        <begin position="23"/>
        <end position="583"/>
    </location>
</feature>
<name>A0ABU6K1C3_9RHOO</name>
<dbReference type="PANTHER" id="PTHR10357">
    <property type="entry name" value="ALPHA-AMYLASE FAMILY MEMBER"/>
    <property type="match status" value="1"/>
</dbReference>
<comment type="caution">
    <text evidence="2">The sequence shown here is derived from an EMBL/GenBank/DDBJ whole genome shotgun (WGS) entry which is preliminary data.</text>
</comment>
<keyword evidence="3" id="KW-1185">Reference proteome</keyword>
<dbReference type="Gene3D" id="3.20.20.80">
    <property type="entry name" value="Glycosidases"/>
    <property type="match status" value="2"/>
</dbReference>
<evidence type="ECO:0000313" key="2">
    <source>
        <dbReference type="EMBL" id="MEC5385467.1"/>
    </source>
</evidence>
<dbReference type="InterPro" id="IPR017853">
    <property type="entry name" value="GH"/>
</dbReference>
<dbReference type="PANTHER" id="PTHR10357:SF216">
    <property type="entry name" value="MALTOOLIGOSYL TREHALOSE SYNTHASE-RELATED"/>
    <property type="match status" value="1"/>
</dbReference>
<dbReference type="Pfam" id="PF00128">
    <property type="entry name" value="Alpha-amylase"/>
    <property type="match status" value="1"/>
</dbReference>
<evidence type="ECO:0000313" key="3">
    <source>
        <dbReference type="Proteomes" id="UP001331561"/>
    </source>
</evidence>
<dbReference type="Gene3D" id="1.10.150.200">
    <property type="entry name" value="Maltooligosyl trehalose synthase, domain 3"/>
    <property type="match status" value="1"/>
</dbReference>
<dbReference type="EC" id="5.4.99.15" evidence="2"/>
<dbReference type="Proteomes" id="UP001331561">
    <property type="component" value="Unassembled WGS sequence"/>
</dbReference>
<dbReference type="Gene3D" id="3.30.1590.10">
    <property type="entry name" value="Maltooligosyl trehalose synthase, domain 2"/>
    <property type="match status" value="2"/>
</dbReference>
<dbReference type="EMBL" id="JAYXHS010000001">
    <property type="protein sequence ID" value="MEC5385467.1"/>
    <property type="molecule type" value="Genomic_DNA"/>
</dbReference>
<gene>
    <name evidence="2" type="primary">treY</name>
    <name evidence="2" type="ORF">VVD49_07005</name>
</gene>
<dbReference type="CDD" id="cd11336">
    <property type="entry name" value="AmyAc_MTSase"/>
    <property type="match status" value="1"/>
</dbReference>
<reference evidence="2 3" key="1">
    <citation type="submission" date="2024-01" db="EMBL/GenBank/DDBJ databases">
        <title>Uliginosibacterium soil sp. nov.</title>
        <authorList>
            <person name="Lv Y."/>
        </authorList>
    </citation>
    <scope>NUCLEOTIDE SEQUENCE [LARGE SCALE GENOMIC DNA]</scope>
    <source>
        <strain evidence="2 3">H3</strain>
    </source>
</reference>
<dbReference type="Gene3D" id="1.10.10.470">
    <property type="entry name" value="Maltooligosyl trehalose synthase, domain 4"/>
    <property type="match status" value="1"/>
</dbReference>
<dbReference type="RefSeq" id="WP_327598422.1">
    <property type="nucleotide sequence ID" value="NZ_JAYXHS010000001.1"/>
</dbReference>
<dbReference type="GO" id="GO:0047470">
    <property type="term" value="F:(1,4)-alpha-D-glucan 1-alpha-D-glucosylmutase activity"/>
    <property type="evidence" value="ECO:0007669"/>
    <property type="project" value="UniProtKB-EC"/>
</dbReference>